<dbReference type="GO" id="GO:0006508">
    <property type="term" value="P:proteolysis"/>
    <property type="evidence" value="ECO:0007669"/>
    <property type="project" value="UniProtKB-KW"/>
</dbReference>
<dbReference type="Gene3D" id="3.40.50.200">
    <property type="entry name" value="Peptidase S8/S53 domain"/>
    <property type="match status" value="1"/>
</dbReference>
<evidence type="ECO:0000256" key="10">
    <source>
        <dbReference type="ARBA" id="ARBA00022825"/>
    </source>
</evidence>
<evidence type="ECO:0000256" key="13">
    <source>
        <dbReference type="ARBA" id="ARBA00023145"/>
    </source>
</evidence>
<dbReference type="Proteomes" id="UP000800041">
    <property type="component" value="Unassembled WGS sequence"/>
</dbReference>
<keyword evidence="11 15" id="KW-0106">Calcium</keyword>
<keyword evidence="6 15" id="KW-0645">Protease</keyword>
<proteinExistence type="predicted"/>
<reference evidence="18" key="1">
    <citation type="journal article" date="2020" name="Stud. Mycol.">
        <title>101 Dothideomycetes genomes: a test case for predicting lifestyles and emergence of pathogens.</title>
        <authorList>
            <person name="Haridas S."/>
            <person name="Albert R."/>
            <person name="Binder M."/>
            <person name="Bloem J."/>
            <person name="Labutti K."/>
            <person name="Salamov A."/>
            <person name="Andreopoulos B."/>
            <person name="Baker S."/>
            <person name="Barry K."/>
            <person name="Bills G."/>
            <person name="Bluhm B."/>
            <person name="Cannon C."/>
            <person name="Castanera R."/>
            <person name="Culley D."/>
            <person name="Daum C."/>
            <person name="Ezra D."/>
            <person name="Gonzalez J."/>
            <person name="Henrissat B."/>
            <person name="Kuo A."/>
            <person name="Liang C."/>
            <person name="Lipzen A."/>
            <person name="Lutzoni F."/>
            <person name="Magnuson J."/>
            <person name="Mondo S."/>
            <person name="Nolan M."/>
            <person name="Ohm R."/>
            <person name="Pangilinan J."/>
            <person name="Park H.-J."/>
            <person name="Ramirez L."/>
            <person name="Alfaro M."/>
            <person name="Sun H."/>
            <person name="Tritt A."/>
            <person name="Yoshinaga Y."/>
            <person name="Zwiers L.-H."/>
            <person name="Turgeon B."/>
            <person name="Goodwin S."/>
            <person name="Spatafora J."/>
            <person name="Crous P."/>
            <person name="Grigoriev I."/>
        </authorList>
    </citation>
    <scope>NUCLEOTIDE SEQUENCE</scope>
    <source>
        <strain evidence="18">CBS 113979</strain>
    </source>
</reference>
<evidence type="ECO:0000256" key="9">
    <source>
        <dbReference type="ARBA" id="ARBA00022801"/>
    </source>
</evidence>
<keyword evidence="10 15" id="KW-0720">Serine protease</keyword>
<evidence type="ECO:0000256" key="7">
    <source>
        <dbReference type="ARBA" id="ARBA00022723"/>
    </source>
</evidence>
<feature type="active site" description="Charge relay system" evidence="15">
    <location>
        <position position="536"/>
    </location>
</feature>
<evidence type="ECO:0000256" key="15">
    <source>
        <dbReference type="PROSITE-ProRule" id="PRU01032"/>
    </source>
</evidence>
<evidence type="ECO:0000256" key="16">
    <source>
        <dbReference type="SAM" id="SignalP"/>
    </source>
</evidence>
<sequence>MAMSICVKALVCASLLFSNAASASPTAIQARSPYAVKDTHRVPARWQNVGEPAREHTIRLSIFLKQERFEELENHLLKSSDPDHHMYGHHLSQKEVDDYIKPSNQALNYVHEWLQSNGVDSDRLSYTSAKDAIKVDLPVSHVEHLLDTKYSIYEHIEDGSRLVRTPEYSLPGHLHKHINVITPTNQFLRNNPRGSHVRIVEDSPAGGSKWPGYTQPPEPSDPVVAAACNFSRVTPTCLRTIYGTLNYTVQSAGKNQVGLTDYLGEVNIRSDAKKFLELFRPEAVSGAASFKQISINGGTLAQVLNETLLENETGIEGNLDAQNILGISWPTPLTAYSTGGLNPSYIPDNYTDTNSDEPYVAWAQYVLGTKDIPQVISTSYGDDEQTVTYAYAKQTCDLFAQFGARGVTLLFSSGDEGVGPTGYCNSNDGKGTYQFLPSFPNDCQWVTGVGATAYYPEVAAYDPRFSIPFTSGAGFSNYFPAPKWQKSVVNKYIKSLNGQYDGLYNKTGRAYPDLSALGQIYATVWNGSVYGVDGTSASSPTTAGVLTLVNDALIAAGRPTLGFMNPWLYKKGYKAFTDVVEGNSAGCNTTGFPAQKGWDAVTGWGTPYFPDILAVLGLSEKGHGHGHGN</sequence>
<evidence type="ECO:0000313" key="18">
    <source>
        <dbReference type="EMBL" id="KAF1990476.1"/>
    </source>
</evidence>
<evidence type="ECO:0000256" key="12">
    <source>
        <dbReference type="ARBA" id="ARBA00023026"/>
    </source>
</evidence>
<evidence type="ECO:0000256" key="8">
    <source>
        <dbReference type="ARBA" id="ARBA00022729"/>
    </source>
</evidence>
<evidence type="ECO:0000256" key="2">
    <source>
        <dbReference type="ARBA" id="ARBA00002451"/>
    </source>
</evidence>
<evidence type="ECO:0000256" key="14">
    <source>
        <dbReference type="ARBA" id="ARBA00023180"/>
    </source>
</evidence>
<dbReference type="AlphaFoldDB" id="A0A6G1HB75"/>
<feature type="binding site" evidence="15">
    <location>
        <position position="597"/>
    </location>
    <ligand>
        <name>Ca(2+)</name>
        <dbReference type="ChEBI" id="CHEBI:29108"/>
    </ligand>
</feature>
<dbReference type="FunFam" id="3.40.50.200:FF:000015">
    <property type="entry name" value="Tripeptidyl peptidase A"/>
    <property type="match status" value="1"/>
</dbReference>
<evidence type="ECO:0000256" key="4">
    <source>
        <dbReference type="ARBA" id="ARBA00012462"/>
    </source>
</evidence>
<evidence type="ECO:0000313" key="19">
    <source>
        <dbReference type="Proteomes" id="UP000800041"/>
    </source>
</evidence>
<feature type="binding site" evidence="15">
    <location>
        <position position="578"/>
    </location>
    <ligand>
        <name>Ca(2+)</name>
        <dbReference type="ChEBI" id="CHEBI:29108"/>
    </ligand>
</feature>
<dbReference type="PROSITE" id="PS51695">
    <property type="entry name" value="SEDOLISIN"/>
    <property type="match status" value="1"/>
</dbReference>
<dbReference type="SMART" id="SM00944">
    <property type="entry name" value="Pro-kuma_activ"/>
    <property type="match status" value="1"/>
</dbReference>
<dbReference type="InterPro" id="IPR000209">
    <property type="entry name" value="Peptidase_S8/S53_dom"/>
</dbReference>
<feature type="binding site" evidence="15">
    <location>
        <position position="599"/>
    </location>
    <ligand>
        <name>Ca(2+)</name>
        <dbReference type="ChEBI" id="CHEBI:29108"/>
    </ligand>
</feature>
<dbReference type="CDD" id="cd11377">
    <property type="entry name" value="Pro-peptidase_S53"/>
    <property type="match status" value="1"/>
</dbReference>
<evidence type="ECO:0000259" key="17">
    <source>
        <dbReference type="PROSITE" id="PS51695"/>
    </source>
</evidence>
<comment type="function">
    <text evidence="2">Secreted tripeptidyl-peptidase which degrades proteins at acidic pHs and is involved in virulence.</text>
</comment>
<evidence type="ECO:0000256" key="1">
    <source>
        <dbReference type="ARBA" id="ARBA00001910"/>
    </source>
</evidence>
<dbReference type="GO" id="GO:0004252">
    <property type="term" value="F:serine-type endopeptidase activity"/>
    <property type="evidence" value="ECO:0007669"/>
    <property type="project" value="UniProtKB-UniRule"/>
</dbReference>
<evidence type="ECO:0000256" key="11">
    <source>
        <dbReference type="ARBA" id="ARBA00022837"/>
    </source>
</evidence>
<accession>A0A6G1HB75</accession>
<name>A0A6G1HB75_9PEZI</name>
<keyword evidence="19" id="KW-1185">Reference proteome</keyword>
<dbReference type="GO" id="GO:0008240">
    <property type="term" value="F:tripeptidyl-peptidase activity"/>
    <property type="evidence" value="ECO:0007669"/>
    <property type="project" value="UniProtKB-EC"/>
</dbReference>
<feature type="binding site" evidence="15">
    <location>
        <position position="579"/>
    </location>
    <ligand>
        <name>Ca(2+)</name>
        <dbReference type="ChEBI" id="CHEBI:29108"/>
    </ligand>
</feature>
<dbReference type="Pfam" id="PF00082">
    <property type="entry name" value="Peptidase_S8"/>
    <property type="match status" value="1"/>
</dbReference>
<dbReference type="GO" id="GO:0046872">
    <property type="term" value="F:metal ion binding"/>
    <property type="evidence" value="ECO:0007669"/>
    <property type="project" value="UniProtKB-UniRule"/>
</dbReference>
<dbReference type="PANTHER" id="PTHR14218:SF39">
    <property type="entry name" value="PEPTIDASE S53 DOMAIN-CONTAINING PROTEIN"/>
    <property type="match status" value="1"/>
</dbReference>
<comment type="cofactor">
    <cofactor evidence="15">
        <name>Ca(2+)</name>
        <dbReference type="ChEBI" id="CHEBI:29108"/>
    </cofactor>
    <text evidence="15">Binds 1 Ca(2+) ion per subunit.</text>
</comment>
<dbReference type="InterPro" id="IPR023828">
    <property type="entry name" value="Peptidase_S8_Ser-AS"/>
</dbReference>
<dbReference type="GO" id="GO:0005576">
    <property type="term" value="C:extracellular region"/>
    <property type="evidence" value="ECO:0007669"/>
    <property type="project" value="UniProtKB-SubCell"/>
</dbReference>
<feature type="domain" description="Peptidase S53" evidence="17">
    <location>
        <begin position="232"/>
        <end position="619"/>
    </location>
</feature>
<keyword evidence="9 15" id="KW-0378">Hydrolase</keyword>
<dbReference type="OrthoDB" id="409122at2759"/>
<dbReference type="PROSITE" id="PS00138">
    <property type="entry name" value="SUBTILASE_SER"/>
    <property type="match status" value="1"/>
</dbReference>
<dbReference type="Pfam" id="PF09286">
    <property type="entry name" value="Pro-kuma_activ"/>
    <property type="match status" value="1"/>
</dbReference>
<comment type="subcellular location">
    <subcellularLocation>
        <location evidence="3">Secreted</location>
        <location evidence="3">Extracellular space</location>
    </subcellularLocation>
</comment>
<comment type="catalytic activity">
    <reaction evidence="1">
        <text>Release of an N-terminal tripeptide from a polypeptide.</text>
        <dbReference type="EC" id="3.4.14.10"/>
    </reaction>
</comment>
<dbReference type="SUPFAM" id="SSF54897">
    <property type="entry name" value="Protease propeptides/inhibitors"/>
    <property type="match status" value="1"/>
</dbReference>
<evidence type="ECO:0000256" key="5">
    <source>
        <dbReference type="ARBA" id="ARBA00022525"/>
    </source>
</evidence>
<keyword evidence="12" id="KW-0843">Virulence</keyword>
<evidence type="ECO:0000256" key="3">
    <source>
        <dbReference type="ARBA" id="ARBA00004239"/>
    </source>
</evidence>
<dbReference type="InterPro" id="IPR050819">
    <property type="entry name" value="Tripeptidyl-peptidase_I"/>
</dbReference>
<feature type="chain" id="PRO_5026187323" description="tripeptidyl-peptidase II" evidence="16">
    <location>
        <begin position="24"/>
        <end position="629"/>
    </location>
</feature>
<keyword evidence="5" id="KW-0964">Secreted</keyword>
<dbReference type="EMBL" id="ML977142">
    <property type="protein sequence ID" value="KAF1990476.1"/>
    <property type="molecule type" value="Genomic_DNA"/>
</dbReference>
<keyword evidence="13" id="KW-0865">Zymogen</keyword>
<protein>
    <recommendedName>
        <fullName evidence="4">tripeptidyl-peptidase II</fullName>
        <ecNumber evidence="4">3.4.14.10</ecNumber>
    </recommendedName>
</protein>
<dbReference type="PANTHER" id="PTHR14218">
    <property type="entry name" value="PROTEASE S8 TRIPEPTIDYL PEPTIDASE I CLN2"/>
    <property type="match status" value="1"/>
</dbReference>
<dbReference type="CDD" id="cd04056">
    <property type="entry name" value="Peptidases_S53"/>
    <property type="match status" value="1"/>
</dbReference>
<feature type="active site" description="Charge relay system" evidence="15">
    <location>
        <position position="316"/>
    </location>
</feature>
<dbReference type="InterPro" id="IPR030400">
    <property type="entry name" value="Sedolisin_dom"/>
</dbReference>
<feature type="active site" description="Charge relay system" evidence="15">
    <location>
        <position position="320"/>
    </location>
</feature>
<organism evidence="18 19">
    <name type="scientific">Aulographum hederae CBS 113979</name>
    <dbReference type="NCBI Taxonomy" id="1176131"/>
    <lineage>
        <taxon>Eukaryota</taxon>
        <taxon>Fungi</taxon>
        <taxon>Dikarya</taxon>
        <taxon>Ascomycota</taxon>
        <taxon>Pezizomycotina</taxon>
        <taxon>Dothideomycetes</taxon>
        <taxon>Pleosporomycetidae</taxon>
        <taxon>Aulographales</taxon>
        <taxon>Aulographaceae</taxon>
    </lineage>
</organism>
<dbReference type="InterPro" id="IPR015366">
    <property type="entry name" value="S53_propep"/>
</dbReference>
<dbReference type="SUPFAM" id="SSF52743">
    <property type="entry name" value="Subtilisin-like"/>
    <property type="match status" value="1"/>
</dbReference>
<keyword evidence="8 16" id="KW-0732">Signal</keyword>
<keyword evidence="14" id="KW-0325">Glycoprotein</keyword>
<gene>
    <name evidence="18" type="ORF">K402DRAFT_348638</name>
</gene>
<dbReference type="InterPro" id="IPR036852">
    <property type="entry name" value="Peptidase_S8/S53_dom_sf"/>
</dbReference>
<evidence type="ECO:0000256" key="6">
    <source>
        <dbReference type="ARBA" id="ARBA00022670"/>
    </source>
</evidence>
<keyword evidence="7 15" id="KW-0479">Metal-binding</keyword>
<dbReference type="EC" id="3.4.14.10" evidence="4"/>
<feature type="signal peptide" evidence="16">
    <location>
        <begin position="1"/>
        <end position="23"/>
    </location>
</feature>